<evidence type="ECO:0000256" key="1">
    <source>
        <dbReference type="ARBA" id="ARBA00004123"/>
    </source>
</evidence>
<keyword evidence="5" id="KW-0539">Nucleus</keyword>
<evidence type="ECO:0000256" key="3">
    <source>
        <dbReference type="ARBA" id="ARBA00022771"/>
    </source>
</evidence>
<dbReference type="SUPFAM" id="SSF53098">
    <property type="entry name" value="Ribonuclease H-like"/>
    <property type="match status" value="1"/>
</dbReference>
<comment type="subcellular location">
    <subcellularLocation>
        <location evidence="1">Nucleus</location>
    </subcellularLocation>
</comment>
<reference evidence="6 7" key="1">
    <citation type="submission" date="2017-11" db="EMBL/GenBank/DDBJ databases">
        <title>The genome of Rhizophagus clarus HR1 reveals common genetic basis of auxotrophy among arbuscular mycorrhizal fungi.</title>
        <authorList>
            <person name="Kobayashi Y."/>
        </authorList>
    </citation>
    <scope>NUCLEOTIDE SEQUENCE [LARGE SCALE GENOMIC DNA]</scope>
    <source>
        <strain evidence="6 7">HR1</strain>
    </source>
</reference>
<gene>
    <name evidence="6" type="ORF">RclHR1_06740006</name>
</gene>
<sequence length="306" mass="35344">MNSKDYLTSNYIAHLNTVHGITKEMHDQKMKEQQVTQQPQIDTMFRKIISDNPQRKIRLDQKFIGILVKDHQPLSIREDEGFLEFIYELDPLYQLPSEKRILELLTNGYNNTKDILFKLNEAILAIKYVPYPHTGEAIAEEIMSILNEWKLTDKNTCTAHILQLVIGKGFLPAKVLIARAKRLMLFFTSPKQTEKLLEIQKNMNQAISENLQENDHYLRVIADMKTRWNSSYLAWKRLIVIKDIINIMITALCIDSDKQAKKGGKRLKDINLTEDEWNAISELIPILEPFANATELLGGSQYATVS</sequence>
<dbReference type="InterPro" id="IPR012337">
    <property type="entry name" value="RNaseH-like_sf"/>
</dbReference>
<protein>
    <submittedName>
        <fullName evidence="6">Uncharacterized protein</fullName>
    </submittedName>
</protein>
<dbReference type="GO" id="GO:0008270">
    <property type="term" value="F:zinc ion binding"/>
    <property type="evidence" value="ECO:0007669"/>
    <property type="project" value="UniProtKB-KW"/>
</dbReference>
<dbReference type="PANTHER" id="PTHR46481:SF10">
    <property type="entry name" value="ZINC FINGER BED DOMAIN-CONTAINING PROTEIN 39"/>
    <property type="match status" value="1"/>
</dbReference>
<dbReference type="GO" id="GO:0005634">
    <property type="term" value="C:nucleus"/>
    <property type="evidence" value="ECO:0007669"/>
    <property type="project" value="UniProtKB-SubCell"/>
</dbReference>
<evidence type="ECO:0000256" key="2">
    <source>
        <dbReference type="ARBA" id="ARBA00022723"/>
    </source>
</evidence>
<evidence type="ECO:0000256" key="4">
    <source>
        <dbReference type="ARBA" id="ARBA00022833"/>
    </source>
</evidence>
<dbReference type="PANTHER" id="PTHR46481">
    <property type="entry name" value="ZINC FINGER BED DOMAIN-CONTAINING PROTEIN 4"/>
    <property type="match status" value="1"/>
</dbReference>
<dbReference type="STRING" id="94130.A0A2Z6S9T2"/>
<keyword evidence="3" id="KW-0863">Zinc-finger</keyword>
<evidence type="ECO:0000256" key="5">
    <source>
        <dbReference type="ARBA" id="ARBA00023242"/>
    </source>
</evidence>
<keyword evidence="4" id="KW-0862">Zinc</keyword>
<keyword evidence="7" id="KW-1185">Reference proteome</keyword>
<name>A0A2Z6S9T2_9GLOM</name>
<proteinExistence type="predicted"/>
<dbReference type="Proteomes" id="UP000247702">
    <property type="component" value="Unassembled WGS sequence"/>
</dbReference>
<keyword evidence="2" id="KW-0479">Metal-binding</keyword>
<dbReference type="SUPFAM" id="SSF140996">
    <property type="entry name" value="Hermes dimerisation domain"/>
    <property type="match status" value="1"/>
</dbReference>
<dbReference type="EMBL" id="BEXD01004064">
    <property type="protein sequence ID" value="GBC06290.1"/>
    <property type="molecule type" value="Genomic_DNA"/>
</dbReference>
<dbReference type="InterPro" id="IPR052035">
    <property type="entry name" value="ZnF_BED_domain_contain"/>
</dbReference>
<organism evidence="6 7">
    <name type="scientific">Rhizophagus clarus</name>
    <dbReference type="NCBI Taxonomy" id="94130"/>
    <lineage>
        <taxon>Eukaryota</taxon>
        <taxon>Fungi</taxon>
        <taxon>Fungi incertae sedis</taxon>
        <taxon>Mucoromycota</taxon>
        <taxon>Glomeromycotina</taxon>
        <taxon>Glomeromycetes</taxon>
        <taxon>Glomerales</taxon>
        <taxon>Glomeraceae</taxon>
        <taxon>Rhizophagus</taxon>
    </lineage>
</organism>
<evidence type="ECO:0000313" key="6">
    <source>
        <dbReference type="EMBL" id="GBC06290.1"/>
    </source>
</evidence>
<accession>A0A2Z6S9T2</accession>
<comment type="caution">
    <text evidence="6">The sequence shown here is derived from an EMBL/GenBank/DDBJ whole genome shotgun (WGS) entry which is preliminary data.</text>
</comment>
<evidence type="ECO:0000313" key="7">
    <source>
        <dbReference type="Proteomes" id="UP000247702"/>
    </source>
</evidence>
<dbReference type="AlphaFoldDB" id="A0A2Z6S9T2"/>